<gene>
    <name evidence="12" type="primary">PcCYP_37b</name>
</gene>
<evidence type="ECO:0000256" key="5">
    <source>
        <dbReference type="ARBA" id="ARBA00022723"/>
    </source>
</evidence>
<sequence length="509" mass="57028">MQQHLLFAAGLICLFLVKKCIEYRRAIRAIHNYPGVRAVLSNSSGLGYLCKRSIPGLAVGGARLWVKRYSDFCRYGADIVSCVAVLPRTEILLFVADPAAIKEISSDKTRFSKPTELYELVNIFGRNIVTTEGDEWKRHRKIVAPAFSERNCELVWEETLHVMIGLFNDVWGSDSIITLDNAFDITMPISLFVVAASAFGRRIPWTEGGLAPPGHHMSFKEALHIVSTGTVIKAVLPKWLLNLGPSQYIREVRDAFREMEAYMREMVTENMLDDTKSRRDLFSSLVHAGQDSPGQEALLTDAELLGNVFMFLLAGHETAASTLCFALGLLALHKDEQDKLYDHIRFTLGEKDVPAYSDLNSLSYCSAVLYETLRLFPPVIGIPKKATEDTVLSTVDRDGNPIAVPVPVGSSVAIHVPGVHYNPRYWKDPAAFRPSRFFGNWPRDAFLPFGAGSRACIGRRFFETEAITALTMLVMRYEISVTDEPQFRDETAEQRRERVLSATQELTLT</sequence>
<dbReference type="GO" id="GO:0016705">
    <property type="term" value="F:oxidoreductase activity, acting on paired donors, with incorporation or reduction of molecular oxygen"/>
    <property type="evidence" value="ECO:0007669"/>
    <property type="project" value="InterPro"/>
</dbReference>
<evidence type="ECO:0000256" key="6">
    <source>
        <dbReference type="ARBA" id="ARBA00023002"/>
    </source>
</evidence>
<feature type="chain" id="PRO_5003476249" evidence="11">
    <location>
        <begin position="23"/>
        <end position="509"/>
    </location>
</feature>
<dbReference type="Pfam" id="PF00067">
    <property type="entry name" value="p450"/>
    <property type="match status" value="1"/>
</dbReference>
<dbReference type="GO" id="GO:0020037">
    <property type="term" value="F:heme binding"/>
    <property type="evidence" value="ECO:0007669"/>
    <property type="project" value="InterPro"/>
</dbReference>
<evidence type="ECO:0000256" key="2">
    <source>
        <dbReference type="ARBA" id="ARBA00005179"/>
    </source>
</evidence>
<dbReference type="GO" id="GO:0004497">
    <property type="term" value="F:monooxygenase activity"/>
    <property type="evidence" value="ECO:0007669"/>
    <property type="project" value="UniProtKB-KW"/>
</dbReference>
<dbReference type="InterPro" id="IPR036396">
    <property type="entry name" value="Cyt_P450_sf"/>
</dbReference>
<evidence type="ECO:0000256" key="8">
    <source>
        <dbReference type="ARBA" id="ARBA00023033"/>
    </source>
</evidence>
<evidence type="ECO:0000256" key="4">
    <source>
        <dbReference type="ARBA" id="ARBA00022617"/>
    </source>
</evidence>
<keyword evidence="6 10" id="KW-0560">Oxidoreductase</keyword>
<dbReference type="InterPro" id="IPR001128">
    <property type="entry name" value="Cyt_P450"/>
</dbReference>
<comment type="similarity">
    <text evidence="3 10">Belongs to the cytochrome P450 family.</text>
</comment>
<keyword evidence="8 10" id="KW-0503">Monooxygenase</keyword>
<evidence type="ECO:0000256" key="3">
    <source>
        <dbReference type="ARBA" id="ARBA00010617"/>
    </source>
</evidence>
<keyword evidence="7 9" id="KW-0408">Iron</keyword>
<dbReference type="AlphaFoldDB" id="G5EJS7"/>
<dbReference type="Gene3D" id="1.10.630.10">
    <property type="entry name" value="Cytochrome P450"/>
    <property type="match status" value="1"/>
</dbReference>
<dbReference type="InterPro" id="IPR002401">
    <property type="entry name" value="Cyt_P450_E_grp-I"/>
</dbReference>
<dbReference type="PANTHER" id="PTHR24305:SF166">
    <property type="entry name" value="CYTOCHROME P450 12A4, MITOCHONDRIAL-RELATED"/>
    <property type="match status" value="1"/>
</dbReference>
<dbReference type="InterPro" id="IPR017972">
    <property type="entry name" value="Cyt_P450_CS"/>
</dbReference>
<comment type="cofactor">
    <cofactor evidence="1 9">
        <name>heme</name>
        <dbReference type="ChEBI" id="CHEBI:30413"/>
    </cofactor>
</comment>
<feature type="binding site" description="axial binding residue" evidence="9">
    <location>
        <position position="456"/>
    </location>
    <ligand>
        <name>heme</name>
        <dbReference type="ChEBI" id="CHEBI:30413"/>
    </ligand>
    <ligandPart>
        <name>Fe</name>
        <dbReference type="ChEBI" id="CHEBI:18248"/>
    </ligandPart>
</feature>
<evidence type="ECO:0000256" key="1">
    <source>
        <dbReference type="ARBA" id="ARBA00001971"/>
    </source>
</evidence>
<dbReference type="PROSITE" id="PS00086">
    <property type="entry name" value="CYTOCHROME_P450"/>
    <property type="match status" value="1"/>
</dbReference>
<comment type="pathway">
    <text evidence="2">Secondary metabolite biosynthesis.</text>
</comment>
<evidence type="ECO:0000256" key="9">
    <source>
        <dbReference type="PIRSR" id="PIRSR602401-1"/>
    </source>
</evidence>
<feature type="signal peptide" evidence="11">
    <location>
        <begin position="1"/>
        <end position="22"/>
    </location>
</feature>
<protein>
    <submittedName>
        <fullName evidence="12">Cytochrome P450</fullName>
    </submittedName>
</protein>
<dbReference type="EMBL" id="AB597852">
    <property type="protein sequence ID" value="BAL05139.1"/>
    <property type="molecule type" value="mRNA"/>
</dbReference>
<reference evidence="12" key="1">
    <citation type="submission" date="2010-10" db="EMBL/GenBank/DDBJ databases">
        <title>Phanerochaete chrysosporium cytochrome P450.</title>
        <authorList>
            <person name="Hirosue S."/>
            <person name="Hiratsuka N."/>
            <person name="Ichinose H."/>
            <person name="Wariishi H."/>
        </authorList>
    </citation>
    <scope>NUCLEOTIDE SEQUENCE</scope>
    <source>
        <strain evidence="12">ATCC 34541</strain>
    </source>
</reference>
<dbReference type="PRINTS" id="PR00385">
    <property type="entry name" value="P450"/>
</dbReference>
<keyword evidence="4 9" id="KW-0349">Heme</keyword>
<dbReference type="CDD" id="cd11070">
    <property type="entry name" value="CYP56-like"/>
    <property type="match status" value="1"/>
</dbReference>
<evidence type="ECO:0000256" key="11">
    <source>
        <dbReference type="SAM" id="SignalP"/>
    </source>
</evidence>
<evidence type="ECO:0000256" key="7">
    <source>
        <dbReference type="ARBA" id="ARBA00023004"/>
    </source>
</evidence>
<keyword evidence="11" id="KW-0732">Signal</keyword>
<evidence type="ECO:0000313" key="12">
    <source>
        <dbReference type="EMBL" id="BAL05139.1"/>
    </source>
</evidence>
<accession>G5EJS7</accession>
<dbReference type="GO" id="GO:0005506">
    <property type="term" value="F:iron ion binding"/>
    <property type="evidence" value="ECO:0007669"/>
    <property type="project" value="InterPro"/>
</dbReference>
<dbReference type="PANTHER" id="PTHR24305">
    <property type="entry name" value="CYTOCHROME P450"/>
    <property type="match status" value="1"/>
</dbReference>
<dbReference type="VEuPathDB" id="FungiDB:AGR57_4993"/>
<keyword evidence="5 9" id="KW-0479">Metal-binding</keyword>
<dbReference type="PRINTS" id="PR00463">
    <property type="entry name" value="EP450I"/>
</dbReference>
<organism evidence="12">
    <name type="scientific">Phanerodontia chrysosporium</name>
    <name type="common">White-rot fungus</name>
    <name type="synonym">Sporotrichum pruinosum</name>
    <dbReference type="NCBI Taxonomy" id="2822231"/>
    <lineage>
        <taxon>Eukaryota</taxon>
        <taxon>Fungi</taxon>
        <taxon>Dikarya</taxon>
        <taxon>Basidiomycota</taxon>
        <taxon>Agaricomycotina</taxon>
        <taxon>Agaricomycetes</taxon>
        <taxon>Polyporales</taxon>
        <taxon>Phanerochaetaceae</taxon>
        <taxon>Phanerodontia</taxon>
    </lineage>
</organism>
<dbReference type="InterPro" id="IPR050121">
    <property type="entry name" value="Cytochrome_P450_monoxygenase"/>
</dbReference>
<proteinExistence type="evidence at transcript level"/>
<dbReference type="SUPFAM" id="SSF48264">
    <property type="entry name" value="Cytochrome P450"/>
    <property type="match status" value="1"/>
</dbReference>
<evidence type="ECO:0000256" key="10">
    <source>
        <dbReference type="RuleBase" id="RU000461"/>
    </source>
</evidence>
<name>G5EJS7_PHACH</name>